<dbReference type="UniPathway" id="UPA00120">
    <property type="reaction ID" value="UER00203"/>
</dbReference>
<evidence type="ECO:0000256" key="1">
    <source>
        <dbReference type="ARBA" id="ARBA00000824"/>
    </source>
</evidence>
<dbReference type="PANTHER" id="PTHR21145">
    <property type="entry name" value="CHORISMATE MUTASE"/>
    <property type="match status" value="1"/>
</dbReference>
<keyword evidence="5" id="KW-0963">Cytoplasm</keyword>
<comment type="subcellular location">
    <subcellularLocation>
        <location evidence="2">Cytoplasm</location>
    </subcellularLocation>
</comment>
<evidence type="ECO:0000313" key="13">
    <source>
        <dbReference type="Proteomes" id="UP000187203"/>
    </source>
</evidence>
<dbReference type="EC" id="5.4.99.5" evidence="4"/>
<dbReference type="GO" id="GO:0004106">
    <property type="term" value="F:chorismate mutase activity"/>
    <property type="evidence" value="ECO:0007669"/>
    <property type="project" value="UniProtKB-EC"/>
</dbReference>
<dbReference type="SUPFAM" id="SSF48600">
    <property type="entry name" value="Chorismate mutase II"/>
    <property type="match status" value="1"/>
</dbReference>
<dbReference type="InterPro" id="IPR037039">
    <property type="entry name" value="CM_AroQ_sf_eucaryotic"/>
</dbReference>
<evidence type="ECO:0000256" key="4">
    <source>
        <dbReference type="ARBA" id="ARBA00012404"/>
    </source>
</evidence>
<name>A0A1R3J7A4_9ROSI</name>
<feature type="region of interest" description="Disordered" evidence="10">
    <location>
        <begin position="188"/>
        <end position="210"/>
    </location>
</feature>
<keyword evidence="9" id="KW-0175">Coiled coil</keyword>
<dbReference type="GO" id="GO:0046417">
    <property type="term" value="P:chorismate metabolic process"/>
    <property type="evidence" value="ECO:0007669"/>
    <property type="project" value="InterPro"/>
</dbReference>
<dbReference type="OrthoDB" id="191918at2759"/>
<evidence type="ECO:0000256" key="6">
    <source>
        <dbReference type="ARBA" id="ARBA00022605"/>
    </source>
</evidence>
<evidence type="ECO:0000313" key="12">
    <source>
        <dbReference type="EMBL" id="OMO90702.1"/>
    </source>
</evidence>
<dbReference type="GO" id="GO:1901747">
    <property type="term" value="P:prephenate(2-) biosynthetic process"/>
    <property type="evidence" value="ECO:0007669"/>
    <property type="project" value="UniProtKB-ARBA"/>
</dbReference>
<dbReference type="InterPro" id="IPR036263">
    <property type="entry name" value="Chorismate_II_sf"/>
</dbReference>
<dbReference type="GO" id="GO:0008652">
    <property type="term" value="P:amino acid biosynthetic process"/>
    <property type="evidence" value="ECO:0007669"/>
    <property type="project" value="UniProtKB-KW"/>
</dbReference>
<dbReference type="GO" id="GO:0005737">
    <property type="term" value="C:cytoplasm"/>
    <property type="evidence" value="ECO:0007669"/>
    <property type="project" value="UniProtKB-SubCell"/>
</dbReference>
<dbReference type="AlphaFoldDB" id="A0A1R3J7A4"/>
<dbReference type="PANTHER" id="PTHR21145:SF12">
    <property type="entry name" value="CHORISMATE MUTASE"/>
    <property type="match status" value="1"/>
</dbReference>
<dbReference type="InterPro" id="IPR008238">
    <property type="entry name" value="Chorismate_mutase_AroQ_euk"/>
</dbReference>
<feature type="coiled-coil region" evidence="9">
    <location>
        <begin position="255"/>
        <end position="282"/>
    </location>
</feature>
<accession>A0A1R3J7A4</accession>
<dbReference type="EMBL" id="AWUE01016531">
    <property type="protein sequence ID" value="OMO90702.1"/>
    <property type="molecule type" value="Genomic_DNA"/>
</dbReference>
<dbReference type="FunFam" id="1.10.590.10:FF:000001">
    <property type="entry name" value="Chorismate mutase"/>
    <property type="match status" value="1"/>
</dbReference>
<sequence length="583" mass="66296">MDGCRGSLKYSTPRRIASRILSSLKRGKVKRIFVVGDSRKEDGYGDDDVAPPDVTVDAPNAPPERCKREANLNMGIGFCLLHLIAESKNELQKMTELRTQMETLLQNVKEELKNKDSPVVKKLESNEGVEESLGFESSLISNEVLLFDQSLKSEDDVPRDDEYLELEGMGRLEAELEAELERLQHHLDSGELPTNPSQEPMEESISSSSSSARSFSISYGEVIDPTNEGQEEDFADSYSGVPPFELARKLHELLETRQQERIRELEAALERAREELCEKEREISWWKDTANLMSKHIKDPSRLNFQLAQNSRHFLRIVVFDSCKLQMAKAESNVSDGLSLDLIRDSLIRQEDTIIFSLIERARFPLNPPTYDPSYASIHGSCGSLVDFIVKQTEATQARAGRYENPEEHPFFPENLPPSEVPPYNYSEVLHPAAMSVNINKIIWDMYFNKLLPLFVSPGDDGNYASTAARDLECLQAISRRIHYGKLVAEVKFRDERKDYEPAIRAQDKNTLIKLLTFAAVEEAVIKRVAKKAETFGQEVKLGEDSNHGKYKVDPTIVARLYKDWVIPLTKEVEIEYLLHRLD</sequence>
<organism evidence="12 13">
    <name type="scientific">Corchorus olitorius</name>
    <dbReference type="NCBI Taxonomy" id="93759"/>
    <lineage>
        <taxon>Eukaryota</taxon>
        <taxon>Viridiplantae</taxon>
        <taxon>Streptophyta</taxon>
        <taxon>Embryophyta</taxon>
        <taxon>Tracheophyta</taxon>
        <taxon>Spermatophyta</taxon>
        <taxon>Magnoliopsida</taxon>
        <taxon>eudicotyledons</taxon>
        <taxon>Gunneridae</taxon>
        <taxon>Pentapetalae</taxon>
        <taxon>rosids</taxon>
        <taxon>malvids</taxon>
        <taxon>Malvales</taxon>
        <taxon>Malvaceae</taxon>
        <taxon>Grewioideae</taxon>
        <taxon>Apeibeae</taxon>
        <taxon>Corchorus</taxon>
    </lineage>
</organism>
<proteinExistence type="predicted"/>
<evidence type="ECO:0000256" key="7">
    <source>
        <dbReference type="ARBA" id="ARBA00023141"/>
    </source>
</evidence>
<protein>
    <recommendedName>
        <fullName evidence="4">chorismate mutase</fullName>
        <ecNumber evidence="4">5.4.99.5</ecNumber>
    </recommendedName>
</protein>
<dbReference type="Gene3D" id="1.10.590.10">
    <property type="entry name" value="Chorismate mutase, AroQ class superfamily, eukaryotic"/>
    <property type="match status" value="1"/>
</dbReference>
<keyword evidence="6" id="KW-0028">Amino-acid biosynthesis</keyword>
<evidence type="ECO:0000256" key="5">
    <source>
        <dbReference type="ARBA" id="ARBA00022490"/>
    </source>
</evidence>
<evidence type="ECO:0000259" key="11">
    <source>
        <dbReference type="Pfam" id="PF01817"/>
    </source>
</evidence>
<gene>
    <name evidence="12" type="ORF">COLO4_18946</name>
</gene>
<evidence type="ECO:0000256" key="9">
    <source>
        <dbReference type="SAM" id="Coils"/>
    </source>
</evidence>
<comment type="pathway">
    <text evidence="3">Metabolic intermediate biosynthesis; prephenate biosynthesis; prephenate from chorismate: step 1/1.</text>
</comment>
<dbReference type="PROSITE" id="PS51169">
    <property type="entry name" value="CHORISMATE_MUT_3"/>
    <property type="match status" value="1"/>
</dbReference>
<evidence type="ECO:0000256" key="10">
    <source>
        <dbReference type="SAM" id="MobiDB-lite"/>
    </source>
</evidence>
<keyword evidence="8" id="KW-0413">Isomerase</keyword>
<dbReference type="NCBIfam" id="TIGR01802">
    <property type="entry name" value="CM_pl-yst"/>
    <property type="match status" value="1"/>
</dbReference>
<dbReference type="Proteomes" id="UP000187203">
    <property type="component" value="Unassembled WGS sequence"/>
</dbReference>
<comment type="caution">
    <text evidence="12">The sequence shown here is derived from an EMBL/GenBank/DDBJ whole genome shotgun (WGS) entry which is preliminary data.</text>
</comment>
<evidence type="ECO:0000256" key="8">
    <source>
        <dbReference type="ARBA" id="ARBA00023235"/>
    </source>
</evidence>
<evidence type="ECO:0000256" key="2">
    <source>
        <dbReference type="ARBA" id="ARBA00004496"/>
    </source>
</evidence>
<feature type="domain" description="Chorismate mutase" evidence="11">
    <location>
        <begin position="464"/>
        <end position="574"/>
    </location>
</feature>
<dbReference type="GO" id="GO:0042803">
    <property type="term" value="F:protein homodimerization activity"/>
    <property type="evidence" value="ECO:0007669"/>
    <property type="project" value="UniProtKB-ARBA"/>
</dbReference>
<keyword evidence="7" id="KW-0057">Aromatic amino acid biosynthesis</keyword>
<reference evidence="13" key="1">
    <citation type="submission" date="2013-09" db="EMBL/GenBank/DDBJ databases">
        <title>Corchorus olitorius genome sequencing.</title>
        <authorList>
            <person name="Alam M."/>
            <person name="Haque M.S."/>
            <person name="Islam M.S."/>
            <person name="Emdad E.M."/>
            <person name="Islam M.M."/>
            <person name="Ahmed B."/>
            <person name="Halim A."/>
            <person name="Hossen Q.M.M."/>
            <person name="Hossain M.Z."/>
            <person name="Ahmed R."/>
            <person name="Khan M.M."/>
            <person name="Islam R."/>
            <person name="Rashid M.M."/>
            <person name="Khan S.A."/>
            <person name="Rahman M.S."/>
            <person name="Alam M."/>
            <person name="Yahiya A.S."/>
            <person name="Khan M.S."/>
            <person name="Azam M.S."/>
            <person name="Haque T."/>
            <person name="Lashkar M.Z.H."/>
            <person name="Akhand A.I."/>
            <person name="Morshed G."/>
            <person name="Roy S."/>
            <person name="Uddin K.S."/>
            <person name="Rabeya T."/>
            <person name="Hossain A.S."/>
            <person name="Chowdhury A."/>
            <person name="Snigdha A.R."/>
            <person name="Mortoza M.S."/>
            <person name="Matin S.A."/>
            <person name="Hoque S.M.E."/>
            <person name="Islam M.K."/>
            <person name="Roy D.K."/>
            <person name="Haider R."/>
            <person name="Moosa M.M."/>
            <person name="Elias S.M."/>
            <person name="Hasan A.M."/>
            <person name="Jahan S."/>
            <person name="Shafiuddin M."/>
            <person name="Mahmood N."/>
            <person name="Shommy N.S."/>
        </authorList>
    </citation>
    <scope>NUCLEOTIDE SEQUENCE [LARGE SCALE GENOMIC DNA]</scope>
    <source>
        <strain evidence="13">cv. O-4</strain>
    </source>
</reference>
<dbReference type="STRING" id="93759.A0A1R3J7A4"/>
<comment type="catalytic activity">
    <reaction evidence="1">
        <text>chorismate = prephenate</text>
        <dbReference type="Rhea" id="RHEA:13897"/>
        <dbReference type="ChEBI" id="CHEBI:29748"/>
        <dbReference type="ChEBI" id="CHEBI:29934"/>
        <dbReference type="EC" id="5.4.99.5"/>
    </reaction>
</comment>
<dbReference type="GO" id="GO:0009073">
    <property type="term" value="P:aromatic amino acid family biosynthetic process"/>
    <property type="evidence" value="ECO:0007669"/>
    <property type="project" value="UniProtKB-KW"/>
</dbReference>
<keyword evidence="13" id="KW-1185">Reference proteome</keyword>
<dbReference type="InterPro" id="IPR002701">
    <property type="entry name" value="CM_II_prokaryot"/>
</dbReference>
<dbReference type="Pfam" id="PF01817">
    <property type="entry name" value="CM_2"/>
    <property type="match status" value="1"/>
</dbReference>
<feature type="coiled-coil region" evidence="9">
    <location>
        <begin position="84"/>
        <end position="114"/>
    </location>
</feature>
<evidence type="ECO:0000256" key="3">
    <source>
        <dbReference type="ARBA" id="ARBA00004817"/>
    </source>
</evidence>